<feature type="transmembrane region" description="Helical" evidence="2">
    <location>
        <begin position="89"/>
        <end position="111"/>
    </location>
</feature>
<organism evidence="3 4">
    <name type="scientific">Liparis tanakae</name>
    <name type="common">Tanaka's snailfish</name>
    <dbReference type="NCBI Taxonomy" id="230148"/>
    <lineage>
        <taxon>Eukaryota</taxon>
        <taxon>Metazoa</taxon>
        <taxon>Chordata</taxon>
        <taxon>Craniata</taxon>
        <taxon>Vertebrata</taxon>
        <taxon>Euteleostomi</taxon>
        <taxon>Actinopterygii</taxon>
        <taxon>Neopterygii</taxon>
        <taxon>Teleostei</taxon>
        <taxon>Neoteleostei</taxon>
        <taxon>Acanthomorphata</taxon>
        <taxon>Eupercaria</taxon>
        <taxon>Perciformes</taxon>
        <taxon>Cottioidei</taxon>
        <taxon>Cottales</taxon>
        <taxon>Liparidae</taxon>
        <taxon>Liparis</taxon>
    </lineage>
</organism>
<dbReference type="EMBL" id="SRLO01001598">
    <property type="protein sequence ID" value="TNN36586.1"/>
    <property type="molecule type" value="Genomic_DNA"/>
</dbReference>
<protein>
    <submittedName>
        <fullName evidence="3">Uncharacterized protein</fullName>
    </submittedName>
</protein>
<reference evidence="3 4" key="1">
    <citation type="submission" date="2019-03" db="EMBL/GenBank/DDBJ databases">
        <title>First draft genome of Liparis tanakae, snailfish: a comprehensive survey of snailfish specific genes.</title>
        <authorList>
            <person name="Kim W."/>
            <person name="Song I."/>
            <person name="Jeong J.-H."/>
            <person name="Kim D."/>
            <person name="Kim S."/>
            <person name="Ryu S."/>
            <person name="Song J.Y."/>
            <person name="Lee S.K."/>
        </authorList>
    </citation>
    <scope>NUCLEOTIDE SEQUENCE [LARGE SCALE GENOMIC DNA]</scope>
    <source>
        <tissue evidence="3">Muscle</tissue>
    </source>
</reference>
<evidence type="ECO:0000256" key="2">
    <source>
        <dbReference type="SAM" id="Phobius"/>
    </source>
</evidence>
<keyword evidence="2" id="KW-0812">Transmembrane</keyword>
<feature type="region of interest" description="Disordered" evidence="1">
    <location>
        <begin position="164"/>
        <end position="205"/>
    </location>
</feature>
<feature type="region of interest" description="Disordered" evidence="1">
    <location>
        <begin position="364"/>
        <end position="437"/>
    </location>
</feature>
<evidence type="ECO:0000256" key="1">
    <source>
        <dbReference type="SAM" id="MobiDB-lite"/>
    </source>
</evidence>
<dbReference type="AlphaFoldDB" id="A0A4Z2F5S1"/>
<keyword evidence="2" id="KW-0472">Membrane</keyword>
<sequence>MAQSQRFTTPDLEDATKDLVLDLVLVLVLDLVLDLGKTDLGPSVTGDLAVTHCPPSASWSWRTSALWLIPAALWLIPAALWLIPAALWLIPAALWLIPVALWLIPVALWLIPAALWLIPVALWLIPAALWLIPAALWLIPAALWAPGGQHNADLANSSAITRGLRRRPPLSPHGNRTNKAADIKELRPSVQRDSGPQRQNWTLSGGPDGGLLVSVLSSKGAGFVNVTVLANEEMKFLLEDEALEGGGVRPVGSGPSVLRGRGPRGGACRGDDDAVFMEHGARLLTAASRTRHEGHEIDQRTEPPAGPVSSLWVRALQGRLASGGRGRVQGPGSGARGPGPGGPGVGSWRCVIWILLRGRWSSETQSHGLRLGRASTRPLSQGQRPPETSGPKGTAGPGPSRPMPKTGAERKGGEEERQRRLKTQRGGDASTNGSGGLWGLEAGRCASGYGPEHMRGVWGPQLSLTLKDRLSAAQQDVHLGRLRLSTSLTERLLLHAVKLLPHHKVPSEAS</sequence>
<evidence type="ECO:0000313" key="3">
    <source>
        <dbReference type="EMBL" id="TNN36586.1"/>
    </source>
</evidence>
<proteinExistence type="predicted"/>
<feature type="compositionally biased region" description="Basic and acidic residues" evidence="1">
    <location>
        <begin position="407"/>
        <end position="418"/>
    </location>
</feature>
<accession>A0A4Z2F5S1</accession>
<comment type="caution">
    <text evidence="3">The sequence shown here is derived from an EMBL/GenBank/DDBJ whole genome shotgun (WGS) entry which is preliminary data.</text>
</comment>
<name>A0A4Z2F5S1_9TELE</name>
<dbReference type="Proteomes" id="UP000314294">
    <property type="component" value="Unassembled WGS sequence"/>
</dbReference>
<feature type="transmembrane region" description="Helical" evidence="2">
    <location>
        <begin position="123"/>
        <end position="145"/>
    </location>
</feature>
<feature type="compositionally biased region" description="Polar residues" evidence="1">
    <location>
        <begin position="191"/>
        <end position="203"/>
    </location>
</feature>
<feature type="region of interest" description="Disordered" evidence="1">
    <location>
        <begin position="322"/>
        <end position="344"/>
    </location>
</feature>
<keyword evidence="4" id="KW-1185">Reference proteome</keyword>
<feature type="transmembrane region" description="Helical" evidence="2">
    <location>
        <begin position="65"/>
        <end position="83"/>
    </location>
</feature>
<evidence type="ECO:0000313" key="4">
    <source>
        <dbReference type="Proteomes" id="UP000314294"/>
    </source>
</evidence>
<keyword evidence="2" id="KW-1133">Transmembrane helix</keyword>
<gene>
    <name evidence="3" type="ORF">EYF80_053243</name>
</gene>